<evidence type="ECO:0000259" key="2">
    <source>
        <dbReference type="PROSITE" id="PS51740"/>
    </source>
</evidence>
<accession>A0A0S4L4X8</accession>
<sequence length="83" mass="9262">MLESTITRKGQVTIPKAIRDRLGVKEGEKVLFVMRGEEVILKVVKGTILDLRGSVQALEHPEDFEKIRQSVRQAIAKKVVGHG</sequence>
<dbReference type="InterPro" id="IPR037914">
    <property type="entry name" value="SpoVT-AbrB_sf"/>
</dbReference>
<evidence type="ECO:0000313" key="4">
    <source>
        <dbReference type="Proteomes" id="UP000198736"/>
    </source>
</evidence>
<keyword evidence="1" id="KW-0238">DNA-binding</keyword>
<dbReference type="InterPro" id="IPR007159">
    <property type="entry name" value="SpoVT-AbrB_dom"/>
</dbReference>
<keyword evidence="4" id="KW-1185">Reference proteome</keyword>
<dbReference type="Gene3D" id="2.10.260.10">
    <property type="match status" value="1"/>
</dbReference>
<dbReference type="NCBIfam" id="TIGR01439">
    <property type="entry name" value="lp_hng_hel_AbrB"/>
    <property type="match status" value="1"/>
</dbReference>
<gene>
    <name evidence="3" type="ORF">COMA2_110075</name>
</gene>
<feature type="domain" description="SpoVT-AbrB" evidence="2">
    <location>
        <begin position="1"/>
        <end position="46"/>
    </location>
</feature>
<reference evidence="4" key="1">
    <citation type="submission" date="2015-10" db="EMBL/GenBank/DDBJ databases">
        <authorList>
            <person name="Luecker S."/>
            <person name="Luecker S."/>
        </authorList>
    </citation>
    <scope>NUCLEOTIDE SEQUENCE [LARGE SCALE GENOMIC DNA]</scope>
</reference>
<dbReference type="RefSeq" id="WP_139077003.1">
    <property type="nucleotide sequence ID" value="NZ_CZPZ01000003.1"/>
</dbReference>
<dbReference type="Proteomes" id="UP000198736">
    <property type="component" value="Unassembled WGS sequence"/>
</dbReference>
<dbReference type="SUPFAM" id="SSF89447">
    <property type="entry name" value="AbrB/MazE/MraZ-like"/>
    <property type="match status" value="1"/>
</dbReference>
<dbReference type="AlphaFoldDB" id="A0A0S4L4X8"/>
<dbReference type="GO" id="GO:0003677">
    <property type="term" value="F:DNA binding"/>
    <property type="evidence" value="ECO:0007669"/>
    <property type="project" value="UniProtKB-UniRule"/>
</dbReference>
<dbReference type="PANTHER" id="PTHR34860">
    <property type="entry name" value="REPRESSOR-LIKE PROTEIN SSO7C3"/>
    <property type="match status" value="1"/>
</dbReference>
<protein>
    <submittedName>
        <fullName evidence="3">Transcriptional regulator, AbrB family</fullName>
    </submittedName>
</protein>
<dbReference type="PANTHER" id="PTHR34860:SF6">
    <property type="entry name" value="REPRESSOR-LIKE PROTEIN SSO7C3"/>
    <property type="match status" value="1"/>
</dbReference>
<organism evidence="3 4">
    <name type="scientific">Candidatus Nitrospira nitrificans</name>
    <dbReference type="NCBI Taxonomy" id="1742973"/>
    <lineage>
        <taxon>Bacteria</taxon>
        <taxon>Pseudomonadati</taxon>
        <taxon>Nitrospirota</taxon>
        <taxon>Nitrospiria</taxon>
        <taxon>Nitrospirales</taxon>
        <taxon>Nitrospiraceae</taxon>
        <taxon>Nitrospira</taxon>
    </lineage>
</organism>
<dbReference type="InterPro" id="IPR052975">
    <property type="entry name" value="Repressor-like_regulatory"/>
</dbReference>
<dbReference type="STRING" id="1742973.COMA2_110075"/>
<dbReference type="EMBL" id="CZPZ01000003">
    <property type="protein sequence ID" value="CUS32753.1"/>
    <property type="molecule type" value="Genomic_DNA"/>
</dbReference>
<dbReference type="SMART" id="SM00966">
    <property type="entry name" value="SpoVT_AbrB"/>
    <property type="match status" value="1"/>
</dbReference>
<proteinExistence type="predicted"/>
<dbReference type="OrthoDB" id="9811597at2"/>
<evidence type="ECO:0000313" key="3">
    <source>
        <dbReference type="EMBL" id="CUS32753.1"/>
    </source>
</evidence>
<dbReference type="Pfam" id="PF04014">
    <property type="entry name" value="MazE_antitoxin"/>
    <property type="match status" value="1"/>
</dbReference>
<name>A0A0S4L4X8_9BACT</name>
<evidence type="ECO:0000256" key="1">
    <source>
        <dbReference type="PROSITE-ProRule" id="PRU01076"/>
    </source>
</evidence>
<dbReference type="PROSITE" id="PS51740">
    <property type="entry name" value="SPOVT_ABRB"/>
    <property type="match status" value="1"/>
</dbReference>